<dbReference type="Proteomes" id="UP000195024">
    <property type="component" value="Unassembled WGS sequence"/>
</dbReference>
<evidence type="ECO:0000313" key="1">
    <source>
        <dbReference type="EMBL" id="OTP27102.1"/>
    </source>
</evidence>
<protein>
    <submittedName>
        <fullName evidence="1">Uncharacterized protein</fullName>
    </submittedName>
</protein>
<reference evidence="1 2" key="1">
    <citation type="submission" date="2017-05" db="EMBL/GenBank/DDBJ databases">
        <title>The Genome Sequence of Enterococcus mundtii 6B1_DIV0119.</title>
        <authorList>
            <consortium name="The Broad Institute Genomics Platform"/>
            <consortium name="The Broad Institute Genomic Center for Infectious Diseases"/>
            <person name="Earl A."/>
            <person name="Manson A."/>
            <person name="Schwartman J."/>
            <person name="Gilmore M."/>
            <person name="Abouelleil A."/>
            <person name="Cao P."/>
            <person name="Chapman S."/>
            <person name="Cusick C."/>
            <person name="Shea T."/>
            <person name="Young S."/>
            <person name="Neafsey D."/>
            <person name="Nusbaum C."/>
            <person name="Birren B."/>
        </authorList>
    </citation>
    <scope>NUCLEOTIDE SEQUENCE [LARGE SCALE GENOMIC DNA]</scope>
    <source>
        <strain evidence="1 2">6B1_DIV0119</strain>
    </source>
</reference>
<sequence length="79" mass="9134">MFDEQIRELEKALISWFIASHSRASSDTKKNTIQVTRDLTNQELKDRTKQYTDRLTDAAKGEWVDKATNVVKDITKAFS</sequence>
<evidence type="ECO:0000313" key="2">
    <source>
        <dbReference type="Proteomes" id="UP000195024"/>
    </source>
</evidence>
<comment type="caution">
    <text evidence="1">The sequence shown here is derived from an EMBL/GenBank/DDBJ whole genome shotgun (WGS) entry which is preliminary data.</text>
</comment>
<proteinExistence type="predicted"/>
<dbReference type="AlphaFoldDB" id="A0A242L0G0"/>
<dbReference type="EMBL" id="NGMS01000001">
    <property type="protein sequence ID" value="OTP27102.1"/>
    <property type="molecule type" value="Genomic_DNA"/>
</dbReference>
<gene>
    <name evidence="1" type="ORF">A5802_000837</name>
</gene>
<dbReference type="RefSeq" id="WP_086334597.1">
    <property type="nucleotide sequence ID" value="NZ_NGMS01000001.1"/>
</dbReference>
<organism evidence="1 2">
    <name type="scientific">Enterococcus mundtii</name>
    <dbReference type="NCBI Taxonomy" id="53346"/>
    <lineage>
        <taxon>Bacteria</taxon>
        <taxon>Bacillati</taxon>
        <taxon>Bacillota</taxon>
        <taxon>Bacilli</taxon>
        <taxon>Lactobacillales</taxon>
        <taxon>Enterococcaceae</taxon>
        <taxon>Enterococcus</taxon>
    </lineage>
</organism>
<accession>A0A242L0G0</accession>
<name>A0A242L0G0_ENTMU</name>